<evidence type="ECO:0000256" key="1">
    <source>
        <dbReference type="ARBA" id="ARBA00009092"/>
    </source>
</evidence>
<gene>
    <name evidence="8" type="ORF">Bxe_A2168</name>
</gene>
<evidence type="ECO:0000256" key="5">
    <source>
        <dbReference type="ARBA" id="ARBA00023026"/>
    </source>
</evidence>
<dbReference type="PATRIC" id="fig|266265.5.peg.2365"/>
<protein>
    <recommendedName>
        <fullName evidence="10">Heat-labile enterotoxin alpha chain</fullName>
    </recommendedName>
</protein>
<name>Q13YN8_PARXL</name>
<feature type="region of interest" description="Disordered" evidence="7">
    <location>
        <begin position="1"/>
        <end position="47"/>
    </location>
</feature>
<accession>Q13YN8</accession>
<dbReference type="SUPFAM" id="SSF56399">
    <property type="entry name" value="ADP-ribosylation"/>
    <property type="match status" value="1"/>
</dbReference>
<dbReference type="GO" id="GO:0005615">
    <property type="term" value="C:extracellular space"/>
    <property type="evidence" value="ECO:0007669"/>
    <property type="project" value="InterPro"/>
</dbReference>
<evidence type="ECO:0000256" key="3">
    <source>
        <dbReference type="ARBA" id="ARBA00022729"/>
    </source>
</evidence>
<reference evidence="8 9" key="1">
    <citation type="journal article" date="2006" name="Proc. Natl. Acad. Sci. U.S.A.">
        <title>Burkholderia xenovorans LB400 harbors a multi-replicon, 9.73-Mbp genome shaped for versatility.</title>
        <authorList>
            <person name="Chain P.S."/>
            <person name="Denef V.J."/>
            <person name="Konstantinidis K.T."/>
            <person name="Vergez L.M."/>
            <person name="Agullo L."/>
            <person name="Reyes V.L."/>
            <person name="Hauser L."/>
            <person name="Cordova M."/>
            <person name="Gomez L."/>
            <person name="Gonzalez M."/>
            <person name="Land M."/>
            <person name="Lao V."/>
            <person name="Larimer F."/>
            <person name="LiPuma J.J."/>
            <person name="Mahenthiralingam E."/>
            <person name="Malfatti S.A."/>
            <person name="Marx C.J."/>
            <person name="Parnell J.J."/>
            <person name="Ramette A."/>
            <person name="Richardson P."/>
            <person name="Seeger M."/>
            <person name="Smith D."/>
            <person name="Spilker T."/>
            <person name="Sul W.J."/>
            <person name="Tsoi T.V."/>
            <person name="Ulrich L.E."/>
            <person name="Zhulin I.B."/>
            <person name="Tiedje J.M."/>
        </authorList>
    </citation>
    <scope>NUCLEOTIDE SEQUENCE [LARGE SCALE GENOMIC DNA]</scope>
    <source>
        <strain evidence="8 9">LB400</strain>
    </source>
</reference>
<dbReference type="EMBL" id="CP000270">
    <property type="protein sequence ID" value="ABE30801.1"/>
    <property type="molecule type" value="Genomic_DNA"/>
</dbReference>
<dbReference type="AlphaFoldDB" id="Q13YN8"/>
<evidence type="ECO:0000256" key="7">
    <source>
        <dbReference type="SAM" id="MobiDB-lite"/>
    </source>
</evidence>
<proteinExistence type="inferred from homology"/>
<evidence type="ECO:0000313" key="8">
    <source>
        <dbReference type="EMBL" id="ABE30801.1"/>
    </source>
</evidence>
<dbReference type="GO" id="GO:0090729">
    <property type="term" value="F:toxin activity"/>
    <property type="evidence" value="ECO:0007669"/>
    <property type="project" value="UniProtKB-KW"/>
</dbReference>
<feature type="region of interest" description="Disordered" evidence="7">
    <location>
        <begin position="450"/>
        <end position="472"/>
    </location>
</feature>
<evidence type="ECO:0000313" key="9">
    <source>
        <dbReference type="Proteomes" id="UP000001817"/>
    </source>
</evidence>
<dbReference type="eggNOG" id="ENOG5033C2P">
    <property type="taxonomic scope" value="Bacteria"/>
</dbReference>
<keyword evidence="5" id="KW-0843">Virulence</keyword>
<dbReference type="Proteomes" id="UP000001817">
    <property type="component" value="Chromosome 1"/>
</dbReference>
<organism evidence="8 9">
    <name type="scientific">Paraburkholderia xenovorans (strain LB400)</name>
    <dbReference type="NCBI Taxonomy" id="266265"/>
    <lineage>
        <taxon>Bacteria</taxon>
        <taxon>Pseudomonadati</taxon>
        <taxon>Pseudomonadota</taxon>
        <taxon>Betaproteobacteria</taxon>
        <taxon>Burkholderiales</taxon>
        <taxon>Burkholderiaceae</taxon>
        <taxon>Paraburkholderia</taxon>
    </lineage>
</organism>
<dbReference type="InterPro" id="IPR001144">
    <property type="entry name" value="Enterotoxin_A"/>
</dbReference>
<keyword evidence="4" id="KW-0260">Enterotoxin</keyword>
<keyword evidence="9" id="KW-1185">Reference proteome</keyword>
<evidence type="ECO:0000256" key="4">
    <source>
        <dbReference type="ARBA" id="ARBA00022861"/>
    </source>
</evidence>
<dbReference type="STRING" id="266265.Bxe_A2168"/>
<evidence type="ECO:0000256" key="6">
    <source>
        <dbReference type="ARBA" id="ARBA00023157"/>
    </source>
</evidence>
<dbReference type="Gene3D" id="3.90.210.10">
    <property type="entry name" value="Heat-Labile Enterotoxin, subunit A"/>
    <property type="match status" value="1"/>
</dbReference>
<dbReference type="KEGG" id="bxe:Bxe_A2168"/>
<comment type="similarity">
    <text evidence="1">Belongs to the enterotoxin A family.</text>
</comment>
<keyword evidence="2" id="KW-0800">Toxin</keyword>
<dbReference type="OrthoDB" id="8998393at2"/>
<keyword evidence="6" id="KW-1015">Disulfide bond</keyword>
<evidence type="ECO:0008006" key="10">
    <source>
        <dbReference type="Google" id="ProtNLM"/>
    </source>
</evidence>
<dbReference type="KEGG" id="bxb:DR64_4322"/>
<dbReference type="RefSeq" id="WP_011488415.1">
    <property type="nucleotide sequence ID" value="NC_007951.1"/>
</dbReference>
<evidence type="ECO:0000256" key="2">
    <source>
        <dbReference type="ARBA" id="ARBA00022656"/>
    </source>
</evidence>
<sequence length="1117" mass="123727">MEISRTYALSYPVEPRGQPGDRSPRTPTSMQPHTGSPARVASHSANAGTYAAPASTLSRIRRGGVLGTCGAQPEFRECRGGEALKEMAVSYQKFDQNDRRRTRGPRGRGTCDGLVREAMRRIDRDDSGATADVPSAVNQMLIDADSRSRASREMFERIDRFQDGLTPFALGRYVQRNAELYDGTPDRSQRIAGLMTRLHDWLQPGDMAYLRLGMTSPVDNSWQHGHALLMQRRASGDYVVFDPNNGAFVYRNEADMAHALRGYLDTAYSETGLQVMPDSIQVYARGQPRVRATQAPLAPLLPEPPPELYRHGLYARTAVDANGLSQGVLFAAAGQPRAMADSATGMAADALVNIAGGRSRDLASATADLRERLRNPQTRQAAIDGIRGLQDVNRYAMVSNLPNHVRHEGQSHIQSAAQLADDLNRHFEQPYVRDNSLRGYDDDFVEIRFTSGGNPAGSGATRTRGRPDPAEPPVIVQRINPSANYLNDAYQIYDPAVGVFSYQNFADMSSAISSRYGSADADQRDADHATTTWFANLGRSRPMHGASQDEFAVAGESSINNVTLSDIAQAHHVAVPPIALPPEPDMERLAGGRPEFRKRSLDASDGSRRGLLFRPSTLTPEALKVQGGFSIESTPLKDVSLDMHDFDVSSNPSAVDSAGYLGTFQYGRTALDRLASQSNSGYLYHVAPAPNMVDVNGSLGAGTRDPHIHEQAAMGRIDYTQIAGWQRVEDGKLQPFVANPDYRWDIYDQTQTGGAQPQLARYPVDSPVWNDGTHSPFMSHVSYGGKPAVARPEQDPNRTQAEFYDHANSQIEYLVDRQARRLDYRGPMTLWGYGDARWQTKLYVGGKGEVCFDYSRRVDVPGNTSQFVMGEDGRFHLSGDNKRVLRVDNNGYLYAGSVPSTRTNRNGVFEFDGKHLIHSEDRKFLSVGKYSFYPYVTTQNLGSRSEWGLTGFDGKTVVPPPTSLHTFWSGSAGDRLLLYEFSRNPDSALPAGTTRFVTQMPGIDQRDNFLDSVEKWTGKEVGKTSKWLARNNAAWLFRDGFCAVANKPNQLEVRKLDGTPVWRATIDPATRQIRSQRVGTLASNYRVPALTWDRIKADETRNRQLQYLLKTRYDLRG</sequence>
<dbReference type="Pfam" id="PF01375">
    <property type="entry name" value="Enterotoxin_a"/>
    <property type="match status" value="1"/>
</dbReference>
<keyword evidence="3" id="KW-0732">Signal</keyword>
<feature type="compositionally biased region" description="Polar residues" evidence="7">
    <location>
        <begin position="25"/>
        <end position="34"/>
    </location>
</feature>